<evidence type="ECO:0000313" key="3">
    <source>
        <dbReference type="Proteomes" id="UP000007364"/>
    </source>
</evidence>
<dbReference type="Pfam" id="PF00300">
    <property type="entry name" value="His_Phos_1"/>
    <property type="match status" value="1"/>
</dbReference>
<dbReference type="OrthoDB" id="9810154at2"/>
<proteinExistence type="predicted"/>
<comment type="caution">
    <text evidence="2">The sequence shown here is derived from an EMBL/GenBank/DDBJ whole genome shotgun (WGS) entry which is preliminary data.</text>
</comment>
<name>K2PTW3_9FLAO</name>
<dbReference type="RefSeq" id="WP_008991822.1">
    <property type="nucleotide sequence ID" value="NZ_AMSG01000012.1"/>
</dbReference>
<reference evidence="2 3" key="1">
    <citation type="journal article" date="2012" name="J. Bacteriol.">
        <title>Genome Sequence of Galbibacter marinum Type Strain ck-I2-15.</title>
        <authorList>
            <person name="Lai Q."/>
            <person name="Li C."/>
            <person name="Shao Z."/>
        </authorList>
    </citation>
    <scope>NUCLEOTIDE SEQUENCE [LARGE SCALE GENOMIC DNA]</scope>
    <source>
        <strain evidence="3">ck-I2-15</strain>
    </source>
</reference>
<evidence type="ECO:0000313" key="2">
    <source>
        <dbReference type="EMBL" id="EKF55019.1"/>
    </source>
</evidence>
<dbReference type="STRING" id="555500.I215_09886"/>
<dbReference type="AlphaFoldDB" id="K2PTW3"/>
<dbReference type="PATRIC" id="fig|555500.3.peg.2044"/>
<dbReference type="EMBL" id="AMSG01000012">
    <property type="protein sequence ID" value="EKF55019.1"/>
    <property type="molecule type" value="Genomic_DNA"/>
</dbReference>
<gene>
    <name evidence="2" type="ORF">I215_09886</name>
</gene>
<evidence type="ECO:0000256" key="1">
    <source>
        <dbReference type="PIRSR" id="PIRSR613078-2"/>
    </source>
</evidence>
<organism evidence="2 3">
    <name type="scientific">Galbibacter marinus</name>
    <dbReference type="NCBI Taxonomy" id="555500"/>
    <lineage>
        <taxon>Bacteria</taxon>
        <taxon>Pseudomonadati</taxon>
        <taxon>Bacteroidota</taxon>
        <taxon>Flavobacteriia</taxon>
        <taxon>Flavobacteriales</taxon>
        <taxon>Flavobacteriaceae</taxon>
        <taxon>Galbibacter</taxon>
    </lineage>
</organism>
<dbReference type="eggNOG" id="COG2062">
    <property type="taxonomic scope" value="Bacteria"/>
</dbReference>
<dbReference type="PANTHER" id="PTHR47623:SF1">
    <property type="entry name" value="OS09G0287300 PROTEIN"/>
    <property type="match status" value="1"/>
</dbReference>
<dbReference type="Gene3D" id="3.40.50.1240">
    <property type="entry name" value="Phosphoglycerate mutase-like"/>
    <property type="match status" value="1"/>
</dbReference>
<dbReference type="InterPro" id="IPR013078">
    <property type="entry name" value="His_Pase_superF_clade-1"/>
</dbReference>
<dbReference type="CDD" id="cd07067">
    <property type="entry name" value="HP_PGM_like"/>
    <property type="match status" value="1"/>
</dbReference>
<feature type="binding site" evidence="1">
    <location>
        <position position="58"/>
    </location>
    <ligand>
        <name>substrate</name>
    </ligand>
</feature>
<protein>
    <submittedName>
        <fullName evidence="2">Phosphohistidine phosphatase, SixA</fullName>
    </submittedName>
</protein>
<dbReference type="PANTHER" id="PTHR47623">
    <property type="entry name" value="OS09G0287300 PROTEIN"/>
    <property type="match status" value="1"/>
</dbReference>
<dbReference type="Proteomes" id="UP000007364">
    <property type="component" value="Unassembled WGS sequence"/>
</dbReference>
<dbReference type="InterPro" id="IPR029033">
    <property type="entry name" value="His_PPase_superfam"/>
</dbReference>
<dbReference type="SUPFAM" id="SSF53254">
    <property type="entry name" value="Phosphoglycerate mutase-like"/>
    <property type="match status" value="1"/>
</dbReference>
<sequence length="162" mass="18590">MKEVILIRHGKSSWDYRDVSDRDRPLSNRGIKDAGSVSNYLRERIEVPELVYSSAANRALHTAMIFMRGLNVDPKKVMISETLYSFSDQPIIRFIKNLSEDYDRVMIFGHNPAFTSISNFLGSKPIDNLPTSGVVQMKFEVPRWEQLNKGLTEIVVFPKLLQ</sequence>
<accession>K2PTW3</accession>
<keyword evidence="3" id="KW-1185">Reference proteome</keyword>